<feature type="non-terminal residue" evidence="2">
    <location>
        <position position="31"/>
    </location>
</feature>
<name>A0A2J8VRJ4_PONAB</name>
<dbReference type="EMBL" id="NDHI03003413">
    <property type="protein sequence ID" value="PNJ60145.1"/>
    <property type="molecule type" value="Genomic_DNA"/>
</dbReference>
<evidence type="ECO:0000313" key="2">
    <source>
        <dbReference type="EMBL" id="PNJ60145.1"/>
    </source>
</evidence>
<proteinExistence type="predicted"/>
<gene>
    <name evidence="2" type="ORF">CR201_G0017253</name>
</gene>
<feature type="compositionally biased region" description="Basic and acidic residues" evidence="1">
    <location>
        <begin position="9"/>
        <end position="31"/>
    </location>
</feature>
<sequence>MNMANFLRGFEEKGIKNDRPEEQLSKEKKKI</sequence>
<organism evidence="2">
    <name type="scientific">Pongo abelii</name>
    <name type="common">Sumatran orangutan</name>
    <name type="synonym">Pongo pygmaeus abelii</name>
    <dbReference type="NCBI Taxonomy" id="9601"/>
    <lineage>
        <taxon>Eukaryota</taxon>
        <taxon>Metazoa</taxon>
        <taxon>Chordata</taxon>
        <taxon>Craniata</taxon>
        <taxon>Vertebrata</taxon>
        <taxon>Euteleostomi</taxon>
        <taxon>Mammalia</taxon>
        <taxon>Eutheria</taxon>
        <taxon>Euarchontoglires</taxon>
        <taxon>Primates</taxon>
        <taxon>Haplorrhini</taxon>
        <taxon>Catarrhini</taxon>
        <taxon>Hominidae</taxon>
        <taxon>Pongo</taxon>
    </lineage>
</organism>
<feature type="region of interest" description="Disordered" evidence="1">
    <location>
        <begin position="1"/>
        <end position="31"/>
    </location>
</feature>
<protein>
    <submittedName>
        <fullName evidence="2">ZNF385B isoform 13</fullName>
    </submittedName>
</protein>
<reference evidence="2" key="1">
    <citation type="submission" date="2017-12" db="EMBL/GenBank/DDBJ databases">
        <title>High-resolution comparative analysis of great ape genomes.</title>
        <authorList>
            <person name="Pollen A."/>
            <person name="Hastie A."/>
            <person name="Hormozdiari F."/>
            <person name="Dougherty M."/>
            <person name="Liu R."/>
            <person name="Chaisson M."/>
            <person name="Hoppe E."/>
            <person name="Hill C."/>
            <person name="Pang A."/>
            <person name="Hillier L."/>
            <person name="Baker C."/>
            <person name="Armstrong J."/>
            <person name="Shendure J."/>
            <person name="Paten B."/>
            <person name="Wilson R."/>
            <person name="Chao H."/>
            <person name="Schneider V."/>
            <person name="Ventura M."/>
            <person name="Kronenberg Z."/>
            <person name="Murali S."/>
            <person name="Gordon D."/>
            <person name="Cantsilieris S."/>
            <person name="Munson K."/>
            <person name="Nelson B."/>
            <person name="Raja A."/>
            <person name="Underwood J."/>
            <person name="Diekhans M."/>
            <person name="Fiddes I."/>
            <person name="Haussler D."/>
            <person name="Eichler E."/>
        </authorList>
    </citation>
    <scope>NUCLEOTIDE SEQUENCE [LARGE SCALE GENOMIC DNA]</scope>
    <source>
        <strain evidence="2">Susie</strain>
    </source>
</reference>
<dbReference type="AlphaFoldDB" id="A0A2J8VRJ4"/>
<comment type="caution">
    <text evidence="2">The sequence shown here is derived from an EMBL/GenBank/DDBJ whole genome shotgun (WGS) entry which is preliminary data.</text>
</comment>
<evidence type="ECO:0000256" key="1">
    <source>
        <dbReference type="SAM" id="MobiDB-lite"/>
    </source>
</evidence>
<accession>A0A2J8VRJ4</accession>